<name>A0A1J7IVV9_9PEZI</name>
<organism evidence="2 3">
    <name type="scientific">Coniochaeta ligniaria NRRL 30616</name>
    <dbReference type="NCBI Taxonomy" id="1408157"/>
    <lineage>
        <taxon>Eukaryota</taxon>
        <taxon>Fungi</taxon>
        <taxon>Dikarya</taxon>
        <taxon>Ascomycota</taxon>
        <taxon>Pezizomycotina</taxon>
        <taxon>Sordariomycetes</taxon>
        <taxon>Sordariomycetidae</taxon>
        <taxon>Coniochaetales</taxon>
        <taxon>Coniochaetaceae</taxon>
        <taxon>Coniochaeta</taxon>
    </lineage>
</organism>
<sequence>MHDQDKSTTILPSNKDITLGEDIDMAVALTAAALTADQLWKVAGSKKHKVSHLAKAGVGAAVTAAAIDMYQRDAEEDKDEQKNHQYYSTNRAQHPYPGHYASNRYDRQLTNGGVKPPLDIERRQYEHYGRPE</sequence>
<keyword evidence="3" id="KW-1185">Reference proteome</keyword>
<dbReference type="Proteomes" id="UP000182658">
    <property type="component" value="Unassembled WGS sequence"/>
</dbReference>
<reference evidence="2 3" key="1">
    <citation type="submission" date="2016-10" db="EMBL/GenBank/DDBJ databases">
        <title>Draft genome sequence of Coniochaeta ligniaria NRRL30616, a lignocellulolytic fungus for bioabatement of inhibitors in plant biomass hydrolysates.</title>
        <authorList>
            <consortium name="DOE Joint Genome Institute"/>
            <person name="Jimenez D.J."/>
            <person name="Hector R.E."/>
            <person name="Riley R."/>
            <person name="Sun H."/>
            <person name="Grigoriev I.V."/>
            <person name="Van Elsas J.D."/>
            <person name="Nichols N.N."/>
        </authorList>
    </citation>
    <scope>NUCLEOTIDE SEQUENCE [LARGE SCALE GENOMIC DNA]</scope>
    <source>
        <strain evidence="2 3">NRRL 30616</strain>
    </source>
</reference>
<evidence type="ECO:0000313" key="3">
    <source>
        <dbReference type="Proteomes" id="UP000182658"/>
    </source>
</evidence>
<gene>
    <name evidence="2" type="ORF">CONLIGDRAFT_631371</name>
</gene>
<dbReference type="AlphaFoldDB" id="A0A1J7IVV9"/>
<proteinExistence type="predicted"/>
<dbReference type="EMBL" id="KV875096">
    <property type="protein sequence ID" value="OIW31429.1"/>
    <property type="molecule type" value="Genomic_DNA"/>
</dbReference>
<feature type="compositionally biased region" description="Basic and acidic residues" evidence="1">
    <location>
        <begin position="74"/>
        <end position="83"/>
    </location>
</feature>
<feature type="region of interest" description="Disordered" evidence="1">
    <location>
        <begin position="74"/>
        <end position="132"/>
    </location>
</feature>
<evidence type="ECO:0000256" key="1">
    <source>
        <dbReference type="SAM" id="MobiDB-lite"/>
    </source>
</evidence>
<feature type="compositionally biased region" description="Basic and acidic residues" evidence="1">
    <location>
        <begin position="118"/>
        <end position="132"/>
    </location>
</feature>
<protein>
    <submittedName>
        <fullName evidence="2">Uncharacterized protein</fullName>
    </submittedName>
</protein>
<dbReference type="InParanoid" id="A0A1J7IVV9"/>
<dbReference type="OrthoDB" id="4590025at2759"/>
<evidence type="ECO:0000313" key="2">
    <source>
        <dbReference type="EMBL" id="OIW31429.1"/>
    </source>
</evidence>
<accession>A0A1J7IVV9</accession>